<sequence>MDVLDLVNDNNQVGPGHDFMLRPFVCNYSACDRAFARKSDLARHYRIHTNERPFTCQFRGCGKAFIQRSALTVHTRVHTGERPHHCETCNKAFADSSSLARHRRIHTGKRPYGCKVPGCGRQFARRNTYLKHFKRQHPELPPPTSNSVRALHIPPSRYPTQPFLSGGAGPAAGGPTQYATPTSVNGPPHAFAASHPPEGAAYSYPGGFVNGQLHSSQLAPSGPLRPYFHDPADAQAAGQPGGGQAFSNGGSESSPAGNQAGQGDRSSEPQQQQQQQQQQSQPPNGAFGYDHAAQNGGQFNGPGNGYSNDQSVFAYQDNSLSRAQSGNMMYFKQEPHTMHRFPTDPNQMPVMPQGPWGGVGGGFAPGQLALPPMPLGYYPGSQQIGAIKTEYKLAEQQRLIQSPLSERAASPELVELTSVPTIKFQPPPAPSNYPMVFSAVEHSHLGPQMPGGGIQHFSGGHPQLHNPPPQMQRFHSAPAVPTLSQPWESLDGLRAPAGAYADPRVQRRVSEASEAAKSPASEADADAEVNANKVAAVKDQQQVKAEWGQHPAYPSVPGARPTQYRFASSTSISSTNSSLINATATPPGLPPISIFPAVQGQPVYQPPMGAPQHWNGPAKEPQMTSPMLVRPFFAHPNGGEDPNAQGEHNITLSTPQMGARDRQVSGVSAVGLGIASVTFHDRDGSADEDDPAWEGSDAGSLEGEEELESDEDDDGEGDDDSDDDYVLNPKTATKRKSSTSLKKGRGGRPPAKARRVAA</sequence>
<evidence type="ECO:0000313" key="8">
    <source>
        <dbReference type="EMBL" id="KAL1407786.1"/>
    </source>
</evidence>
<feature type="region of interest" description="Disordered" evidence="6">
    <location>
        <begin position="213"/>
        <end position="311"/>
    </location>
</feature>
<feature type="region of interest" description="Disordered" evidence="6">
    <location>
        <begin position="680"/>
        <end position="758"/>
    </location>
</feature>
<evidence type="ECO:0000256" key="4">
    <source>
        <dbReference type="ARBA" id="ARBA00022833"/>
    </source>
</evidence>
<evidence type="ECO:0000256" key="2">
    <source>
        <dbReference type="ARBA" id="ARBA00022737"/>
    </source>
</evidence>
<name>A0ABR3PZ87_9TREE</name>
<evidence type="ECO:0000256" key="5">
    <source>
        <dbReference type="PROSITE-ProRule" id="PRU00042"/>
    </source>
</evidence>
<dbReference type="PROSITE" id="PS00028">
    <property type="entry name" value="ZINC_FINGER_C2H2_1"/>
    <property type="match status" value="4"/>
</dbReference>
<evidence type="ECO:0000256" key="3">
    <source>
        <dbReference type="ARBA" id="ARBA00022771"/>
    </source>
</evidence>
<evidence type="ECO:0000256" key="1">
    <source>
        <dbReference type="ARBA" id="ARBA00022723"/>
    </source>
</evidence>
<dbReference type="Proteomes" id="UP001565368">
    <property type="component" value="Unassembled WGS sequence"/>
</dbReference>
<proteinExistence type="predicted"/>
<keyword evidence="9" id="KW-1185">Reference proteome</keyword>
<feature type="compositionally biased region" description="Low complexity" evidence="6">
    <location>
        <begin position="268"/>
        <end position="283"/>
    </location>
</feature>
<dbReference type="PANTHER" id="PTHR14003:SF22">
    <property type="entry name" value="FINGER DOMAIN PROTEIN, PUTATIVE (AFU_ORTHOLOGUE AFUA_4G11480)-RELATED"/>
    <property type="match status" value="1"/>
</dbReference>
<reference evidence="8 9" key="1">
    <citation type="submission" date="2023-08" db="EMBL/GenBank/DDBJ databases">
        <title>Annotated Genome Sequence of Vanrija albida AlHP1.</title>
        <authorList>
            <person name="Herzog R."/>
        </authorList>
    </citation>
    <scope>NUCLEOTIDE SEQUENCE [LARGE SCALE GENOMIC DNA]</scope>
    <source>
        <strain evidence="8 9">AlHP1</strain>
    </source>
</reference>
<accession>A0ABR3PZ87</accession>
<protein>
    <recommendedName>
        <fullName evidence="7">C2H2-type domain-containing protein</fullName>
    </recommendedName>
</protein>
<keyword evidence="3 5" id="KW-0863">Zinc-finger</keyword>
<dbReference type="SMART" id="SM00355">
    <property type="entry name" value="ZnF_C2H2"/>
    <property type="match status" value="4"/>
</dbReference>
<feature type="compositionally biased region" description="Acidic residues" evidence="6">
    <location>
        <begin position="702"/>
        <end position="725"/>
    </location>
</feature>
<feature type="region of interest" description="Disordered" evidence="6">
    <location>
        <begin position="134"/>
        <end position="198"/>
    </location>
</feature>
<dbReference type="Gene3D" id="3.30.160.60">
    <property type="entry name" value="Classic Zinc Finger"/>
    <property type="match status" value="4"/>
</dbReference>
<dbReference type="RefSeq" id="XP_069207730.1">
    <property type="nucleotide sequence ID" value="XM_069355659.1"/>
</dbReference>
<evidence type="ECO:0000313" key="9">
    <source>
        <dbReference type="Proteomes" id="UP001565368"/>
    </source>
</evidence>
<feature type="compositionally biased region" description="Polar residues" evidence="6">
    <location>
        <begin position="246"/>
        <end position="261"/>
    </location>
</feature>
<feature type="compositionally biased region" description="Basic residues" evidence="6">
    <location>
        <begin position="732"/>
        <end position="758"/>
    </location>
</feature>
<evidence type="ECO:0000259" key="7">
    <source>
        <dbReference type="PROSITE" id="PS50157"/>
    </source>
</evidence>
<feature type="domain" description="C2H2-type" evidence="7">
    <location>
        <begin position="84"/>
        <end position="111"/>
    </location>
</feature>
<dbReference type="GeneID" id="95988264"/>
<dbReference type="SUPFAM" id="SSF57667">
    <property type="entry name" value="beta-beta-alpha zinc fingers"/>
    <property type="match status" value="2"/>
</dbReference>
<keyword evidence="2" id="KW-0677">Repeat</keyword>
<dbReference type="PANTHER" id="PTHR14003">
    <property type="entry name" value="TRANSCRIPTIONAL REPRESSOR PROTEIN YY"/>
    <property type="match status" value="1"/>
</dbReference>
<keyword evidence="4" id="KW-0862">Zinc</keyword>
<gene>
    <name evidence="8" type="ORF">Q8F55_007221</name>
</gene>
<dbReference type="PROSITE" id="PS50157">
    <property type="entry name" value="ZINC_FINGER_C2H2_2"/>
    <property type="match status" value="4"/>
</dbReference>
<dbReference type="Pfam" id="PF00096">
    <property type="entry name" value="zf-C2H2"/>
    <property type="match status" value="3"/>
</dbReference>
<feature type="domain" description="C2H2-type" evidence="7">
    <location>
        <begin position="54"/>
        <end position="83"/>
    </location>
</feature>
<feature type="domain" description="C2H2-type" evidence="7">
    <location>
        <begin position="112"/>
        <end position="142"/>
    </location>
</feature>
<evidence type="ECO:0000256" key="6">
    <source>
        <dbReference type="SAM" id="MobiDB-lite"/>
    </source>
</evidence>
<feature type="domain" description="C2H2-type" evidence="7">
    <location>
        <begin position="24"/>
        <end position="53"/>
    </location>
</feature>
<dbReference type="EMBL" id="JBBXJM010000005">
    <property type="protein sequence ID" value="KAL1407786.1"/>
    <property type="molecule type" value="Genomic_DNA"/>
</dbReference>
<comment type="caution">
    <text evidence="8">The sequence shown here is derived from an EMBL/GenBank/DDBJ whole genome shotgun (WGS) entry which is preliminary data.</text>
</comment>
<keyword evidence="1" id="KW-0479">Metal-binding</keyword>
<dbReference type="InterPro" id="IPR013087">
    <property type="entry name" value="Znf_C2H2_type"/>
</dbReference>
<dbReference type="InterPro" id="IPR036236">
    <property type="entry name" value="Znf_C2H2_sf"/>
</dbReference>
<organism evidence="8 9">
    <name type="scientific">Vanrija albida</name>
    <dbReference type="NCBI Taxonomy" id="181172"/>
    <lineage>
        <taxon>Eukaryota</taxon>
        <taxon>Fungi</taxon>
        <taxon>Dikarya</taxon>
        <taxon>Basidiomycota</taxon>
        <taxon>Agaricomycotina</taxon>
        <taxon>Tremellomycetes</taxon>
        <taxon>Trichosporonales</taxon>
        <taxon>Trichosporonaceae</taxon>
        <taxon>Vanrija</taxon>
    </lineage>
</organism>